<reference evidence="2" key="1">
    <citation type="submission" date="2025-08" db="UniProtKB">
        <authorList>
            <consortium name="RefSeq"/>
        </authorList>
    </citation>
    <scope>IDENTIFICATION</scope>
</reference>
<evidence type="ECO:0000313" key="1">
    <source>
        <dbReference type="Proteomes" id="UP000694920"/>
    </source>
</evidence>
<dbReference type="RefSeq" id="XP_024937575.1">
    <property type="nucleotide sequence ID" value="XM_025081807.1"/>
</dbReference>
<organism evidence="1 2">
    <name type="scientific">Cephus cinctus</name>
    <name type="common">Wheat stem sawfly</name>
    <dbReference type="NCBI Taxonomy" id="211228"/>
    <lineage>
        <taxon>Eukaryota</taxon>
        <taxon>Metazoa</taxon>
        <taxon>Ecdysozoa</taxon>
        <taxon>Arthropoda</taxon>
        <taxon>Hexapoda</taxon>
        <taxon>Insecta</taxon>
        <taxon>Pterygota</taxon>
        <taxon>Neoptera</taxon>
        <taxon>Endopterygota</taxon>
        <taxon>Hymenoptera</taxon>
        <taxon>Cephoidea</taxon>
        <taxon>Cephidae</taxon>
        <taxon>Cephus</taxon>
    </lineage>
</organism>
<dbReference type="KEGG" id="ccin:107264526"/>
<dbReference type="AlphaFoldDB" id="A0AAJ7RBS8"/>
<proteinExistence type="predicted"/>
<dbReference type="Proteomes" id="UP000694920">
    <property type="component" value="Unplaced"/>
</dbReference>
<dbReference type="GeneID" id="107264526"/>
<keyword evidence="1" id="KW-1185">Reference proteome</keyword>
<protein>
    <submittedName>
        <fullName evidence="2">Uncharacterized protein LOC107264526</fullName>
    </submittedName>
</protein>
<sequence length="205" mass="23798">MDERSDYANVDSRCLIRREKVLNYSSKVGLLTSRTIPQADVLYDNYKSRKYVMPLYLSKNRTHGRHLGCSIYSLESKGRGETCSPGSRSSYLWKYLRALFFHGTRSADVDSSVPGKLYARYVGMRRRQRKVTWRRARAYKSQQRGSSRHSRDTARTVNVLDRSARYKLHVARVSVRNVIVSERASDIPFEAKRRPVSSVRKVIDQ</sequence>
<gene>
    <name evidence="2" type="primary">LOC107264526</name>
</gene>
<accession>A0AAJ7RBS8</accession>
<name>A0AAJ7RBS8_CEPCN</name>
<evidence type="ECO:0000313" key="2">
    <source>
        <dbReference type="RefSeq" id="XP_024937575.1"/>
    </source>
</evidence>